<name>A0AAV4QRP8_CAEEX</name>
<gene>
    <name evidence="1" type="ORF">CEXT_670701</name>
</gene>
<dbReference type="AlphaFoldDB" id="A0AAV4QRP8"/>
<sequence>MGYFDYEATINHLSLGDRRENSIRMNECSIAIPKKLPKFLKLVRRSILRDFPSRIYFPLTFKSLFSYPALEVLSPALLINLSERDYAFLFVITFRKCLWTIVLLSKFEQLQETANRKTMQ</sequence>
<evidence type="ECO:0008006" key="3">
    <source>
        <dbReference type="Google" id="ProtNLM"/>
    </source>
</evidence>
<dbReference type="Proteomes" id="UP001054945">
    <property type="component" value="Unassembled WGS sequence"/>
</dbReference>
<dbReference type="EMBL" id="BPLR01006725">
    <property type="protein sequence ID" value="GIY11944.1"/>
    <property type="molecule type" value="Genomic_DNA"/>
</dbReference>
<organism evidence="1 2">
    <name type="scientific">Caerostris extrusa</name>
    <name type="common">Bark spider</name>
    <name type="synonym">Caerostris bankana</name>
    <dbReference type="NCBI Taxonomy" id="172846"/>
    <lineage>
        <taxon>Eukaryota</taxon>
        <taxon>Metazoa</taxon>
        <taxon>Ecdysozoa</taxon>
        <taxon>Arthropoda</taxon>
        <taxon>Chelicerata</taxon>
        <taxon>Arachnida</taxon>
        <taxon>Araneae</taxon>
        <taxon>Araneomorphae</taxon>
        <taxon>Entelegynae</taxon>
        <taxon>Araneoidea</taxon>
        <taxon>Araneidae</taxon>
        <taxon>Caerostris</taxon>
    </lineage>
</organism>
<reference evidence="1 2" key="1">
    <citation type="submission" date="2021-06" db="EMBL/GenBank/DDBJ databases">
        <title>Caerostris extrusa draft genome.</title>
        <authorList>
            <person name="Kono N."/>
            <person name="Arakawa K."/>
        </authorList>
    </citation>
    <scope>NUCLEOTIDE SEQUENCE [LARGE SCALE GENOMIC DNA]</scope>
</reference>
<evidence type="ECO:0000313" key="2">
    <source>
        <dbReference type="Proteomes" id="UP001054945"/>
    </source>
</evidence>
<proteinExistence type="predicted"/>
<keyword evidence="2" id="KW-1185">Reference proteome</keyword>
<protein>
    <recommendedName>
        <fullName evidence="3">Maturase K</fullName>
    </recommendedName>
</protein>
<comment type="caution">
    <text evidence="1">The sequence shown here is derived from an EMBL/GenBank/DDBJ whole genome shotgun (WGS) entry which is preliminary data.</text>
</comment>
<evidence type="ECO:0000313" key="1">
    <source>
        <dbReference type="EMBL" id="GIY11944.1"/>
    </source>
</evidence>
<accession>A0AAV4QRP8</accession>